<comment type="caution">
    <text evidence="1">The sequence shown here is derived from an EMBL/GenBank/DDBJ whole genome shotgun (WGS) entry which is preliminary data.</text>
</comment>
<name>A0ACC0VYF4_9STRA</name>
<proteinExistence type="predicted"/>
<sequence length="64" mass="6755">MEILAGRGGWVPHPLVQPPQWLQCNTLCPMCKSNVDLDAVTSSDDSSCVASKAGVIDTRVSTAP</sequence>
<reference evidence="1 2" key="1">
    <citation type="journal article" date="2022" name="bioRxiv">
        <title>The genome of the oomycete Peronosclerospora sorghi, a cosmopolitan pathogen of maize and sorghum, is inflated with dispersed pseudogenes.</title>
        <authorList>
            <person name="Fletcher K."/>
            <person name="Martin F."/>
            <person name="Isakeit T."/>
            <person name="Cavanaugh K."/>
            <person name="Magill C."/>
            <person name="Michelmore R."/>
        </authorList>
    </citation>
    <scope>NUCLEOTIDE SEQUENCE [LARGE SCALE GENOMIC DNA]</scope>
    <source>
        <strain evidence="1">P6</strain>
    </source>
</reference>
<gene>
    <name evidence="1" type="ORF">PsorP6_009099</name>
</gene>
<dbReference type="Proteomes" id="UP001163321">
    <property type="component" value="Chromosome 5"/>
</dbReference>
<evidence type="ECO:0000313" key="2">
    <source>
        <dbReference type="Proteomes" id="UP001163321"/>
    </source>
</evidence>
<keyword evidence="2" id="KW-1185">Reference proteome</keyword>
<organism evidence="1 2">
    <name type="scientific">Peronosclerospora sorghi</name>
    <dbReference type="NCBI Taxonomy" id="230839"/>
    <lineage>
        <taxon>Eukaryota</taxon>
        <taxon>Sar</taxon>
        <taxon>Stramenopiles</taxon>
        <taxon>Oomycota</taxon>
        <taxon>Peronosporomycetes</taxon>
        <taxon>Peronosporales</taxon>
        <taxon>Peronosporaceae</taxon>
        <taxon>Peronosclerospora</taxon>
    </lineage>
</organism>
<accession>A0ACC0VYF4</accession>
<protein>
    <submittedName>
        <fullName evidence="1">Uncharacterized protein</fullName>
    </submittedName>
</protein>
<evidence type="ECO:0000313" key="1">
    <source>
        <dbReference type="EMBL" id="KAI9911534.1"/>
    </source>
</evidence>
<dbReference type="EMBL" id="CM047584">
    <property type="protein sequence ID" value="KAI9911534.1"/>
    <property type="molecule type" value="Genomic_DNA"/>
</dbReference>